<dbReference type="InterPro" id="IPR036291">
    <property type="entry name" value="NAD(P)-bd_dom_sf"/>
</dbReference>
<evidence type="ECO:0000313" key="5">
    <source>
        <dbReference type="EMBL" id="KLT39591.1"/>
    </source>
</evidence>
<reference evidence="5 6" key="1">
    <citation type="submission" date="2015-03" db="EMBL/GenBank/DDBJ databases">
        <title>Genomics and transcriptomics of the oil-accumulating basidiomycete yeast T. oleaginosus allow insights into substrate utilization and the diverse evolutionary trajectories of mating systems in fungi.</title>
        <authorList>
            <consortium name="DOE Joint Genome Institute"/>
            <person name="Kourist R."/>
            <person name="Kracht O."/>
            <person name="Bracharz F."/>
            <person name="Lipzen A."/>
            <person name="Nolan M."/>
            <person name="Ohm R."/>
            <person name="Grigoriev I."/>
            <person name="Sun S."/>
            <person name="Heitman J."/>
            <person name="Bruck T."/>
            <person name="Nowrousian M."/>
        </authorList>
    </citation>
    <scope>NUCLEOTIDE SEQUENCE [LARGE SCALE GENOMIC DNA]</scope>
    <source>
        <strain evidence="5 6">IBC0246</strain>
    </source>
</reference>
<comment type="similarity">
    <text evidence="1">Belongs to the NmrA-type oxidoreductase family.</text>
</comment>
<evidence type="ECO:0000256" key="2">
    <source>
        <dbReference type="ARBA" id="ARBA00022857"/>
    </source>
</evidence>
<dbReference type="Proteomes" id="UP000053611">
    <property type="component" value="Unassembled WGS sequence"/>
</dbReference>
<evidence type="ECO:0000259" key="4">
    <source>
        <dbReference type="Pfam" id="PF05368"/>
    </source>
</evidence>
<evidence type="ECO:0000256" key="1">
    <source>
        <dbReference type="ARBA" id="ARBA00006328"/>
    </source>
</evidence>
<dbReference type="STRING" id="879819.A0A0J0XEV0"/>
<dbReference type="PANTHER" id="PTHR42748:SF30">
    <property type="entry name" value="NMRA-LIKE DOMAIN-CONTAINING PROTEIN"/>
    <property type="match status" value="1"/>
</dbReference>
<dbReference type="SUPFAM" id="SSF51735">
    <property type="entry name" value="NAD(P)-binding Rossmann-fold domains"/>
    <property type="match status" value="1"/>
</dbReference>
<dbReference type="Gene3D" id="3.90.25.10">
    <property type="entry name" value="UDP-galactose 4-epimerase, domain 1"/>
    <property type="match status" value="1"/>
</dbReference>
<dbReference type="RefSeq" id="XP_018276082.1">
    <property type="nucleotide sequence ID" value="XM_018424240.1"/>
</dbReference>
<gene>
    <name evidence="5" type="ORF">CC85DRAFT_288388</name>
</gene>
<sequence length="309" mass="34698">MPPIKVLIFGVTGQQGGSVAKYLLEDGPEKFKLSGLTRNTSSKHAQALAAQGVEMIQGDLDDPASYDAALKNADAVFLNTNWWQWYDGTNPDECTQKEGKQAMDVVDVCHKYGNKQLVYSSLESFDINGQKVPHTESKTYIREHIEKVGLPTVYVNATYYMSNVLGYPTEEKADGTIVLKCPLPDQSTIPQVPIEQLGLWVRLALRDWNAWKGKTIDCVTDKLSVKRITEVLSEVTGKKFDTMHVTLEWFESDEARAPNPEMHLNSYVFVKDLIDPPIKQSRGLVEGSWDFGEWCLHAGGVEKKWSLKK</sequence>
<protein>
    <submittedName>
        <fullName evidence="5">NAD(P)-binding protein</fullName>
    </submittedName>
</protein>
<dbReference type="EMBL" id="KQ087254">
    <property type="protein sequence ID" value="KLT39591.1"/>
    <property type="molecule type" value="Genomic_DNA"/>
</dbReference>
<dbReference type="InterPro" id="IPR051164">
    <property type="entry name" value="NmrA-like_oxidored"/>
</dbReference>
<dbReference type="GeneID" id="28984843"/>
<evidence type="ECO:0000313" key="6">
    <source>
        <dbReference type="Proteomes" id="UP000053611"/>
    </source>
</evidence>
<dbReference type="GO" id="GO:0016491">
    <property type="term" value="F:oxidoreductase activity"/>
    <property type="evidence" value="ECO:0007669"/>
    <property type="project" value="UniProtKB-KW"/>
</dbReference>
<evidence type="ECO:0000256" key="3">
    <source>
        <dbReference type="ARBA" id="ARBA00023002"/>
    </source>
</evidence>
<dbReference type="GO" id="GO:0005634">
    <property type="term" value="C:nucleus"/>
    <property type="evidence" value="ECO:0007669"/>
    <property type="project" value="TreeGrafter"/>
</dbReference>
<feature type="domain" description="NmrA-like" evidence="4">
    <location>
        <begin position="5"/>
        <end position="252"/>
    </location>
</feature>
<accession>A0A0J0XEV0</accession>
<dbReference type="AlphaFoldDB" id="A0A0J0XEV0"/>
<dbReference type="OrthoDB" id="300709at2759"/>
<keyword evidence="6" id="KW-1185">Reference proteome</keyword>
<dbReference type="PANTHER" id="PTHR42748">
    <property type="entry name" value="NITROGEN METABOLITE REPRESSION PROTEIN NMRA FAMILY MEMBER"/>
    <property type="match status" value="1"/>
</dbReference>
<dbReference type="CDD" id="cd05251">
    <property type="entry name" value="NmrA_like_SDR_a"/>
    <property type="match status" value="1"/>
</dbReference>
<keyword evidence="2" id="KW-0521">NADP</keyword>
<dbReference type="InterPro" id="IPR008030">
    <property type="entry name" value="NmrA-like"/>
</dbReference>
<dbReference type="Pfam" id="PF05368">
    <property type="entry name" value="NmrA"/>
    <property type="match status" value="1"/>
</dbReference>
<name>A0A0J0XEV0_9TREE</name>
<organism evidence="5 6">
    <name type="scientific">Cutaneotrichosporon oleaginosum</name>
    <dbReference type="NCBI Taxonomy" id="879819"/>
    <lineage>
        <taxon>Eukaryota</taxon>
        <taxon>Fungi</taxon>
        <taxon>Dikarya</taxon>
        <taxon>Basidiomycota</taxon>
        <taxon>Agaricomycotina</taxon>
        <taxon>Tremellomycetes</taxon>
        <taxon>Trichosporonales</taxon>
        <taxon>Trichosporonaceae</taxon>
        <taxon>Cutaneotrichosporon</taxon>
    </lineage>
</organism>
<dbReference type="Gene3D" id="3.40.50.720">
    <property type="entry name" value="NAD(P)-binding Rossmann-like Domain"/>
    <property type="match status" value="1"/>
</dbReference>
<proteinExistence type="inferred from homology"/>
<keyword evidence="3" id="KW-0560">Oxidoreductase</keyword>